<evidence type="ECO:0000256" key="5">
    <source>
        <dbReference type="SAM" id="Phobius"/>
    </source>
</evidence>
<evidence type="ECO:0000256" key="4">
    <source>
        <dbReference type="ARBA" id="ARBA00023136"/>
    </source>
</evidence>
<evidence type="ECO:0000256" key="3">
    <source>
        <dbReference type="ARBA" id="ARBA00022989"/>
    </source>
</evidence>
<dbReference type="AlphaFoldDB" id="A0A1N6Q4Z9"/>
<evidence type="ECO:0000259" key="6">
    <source>
        <dbReference type="PROSITE" id="PS50929"/>
    </source>
</evidence>
<dbReference type="PROSITE" id="PS50929">
    <property type="entry name" value="ABC_TM1F"/>
    <property type="match status" value="1"/>
</dbReference>
<dbReference type="OrthoDB" id="262142at2"/>
<gene>
    <name evidence="7" type="ORF">SAMN05920897_1047</name>
</gene>
<feature type="transmembrane region" description="Helical" evidence="5">
    <location>
        <begin position="121"/>
        <end position="141"/>
    </location>
</feature>
<keyword evidence="8" id="KW-1185">Reference proteome</keyword>
<evidence type="ECO:0000313" key="7">
    <source>
        <dbReference type="EMBL" id="SIQ11539.1"/>
    </source>
</evidence>
<dbReference type="GO" id="GO:0005886">
    <property type="term" value="C:plasma membrane"/>
    <property type="evidence" value="ECO:0007669"/>
    <property type="project" value="UniProtKB-SubCell"/>
</dbReference>
<proteinExistence type="predicted"/>
<comment type="subcellular location">
    <subcellularLocation>
        <location evidence="1">Cell membrane</location>
        <topology evidence="1">Multi-pass membrane protein</topology>
    </subcellularLocation>
</comment>
<feature type="transmembrane region" description="Helical" evidence="5">
    <location>
        <begin position="147"/>
        <end position="168"/>
    </location>
</feature>
<dbReference type="Gene3D" id="1.20.1560.10">
    <property type="entry name" value="ABC transporter type 1, transmembrane domain"/>
    <property type="match status" value="1"/>
</dbReference>
<keyword evidence="3 5" id="KW-1133">Transmembrane helix</keyword>
<accession>A0A1N6Q4Z9</accession>
<dbReference type="Pfam" id="PF13748">
    <property type="entry name" value="ABC_membrane_3"/>
    <property type="match status" value="1"/>
</dbReference>
<evidence type="ECO:0000313" key="8">
    <source>
        <dbReference type="Proteomes" id="UP000186400"/>
    </source>
</evidence>
<feature type="transmembrane region" description="Helical" evidence="5">
    <location>
        <begin position="212"/>
        <end position="233"/>
    </location>
</feature>
<keyword evidence="2 5" id="KW-0812">Transmembrane</keyword>
<protein>
    <submittedName>
        <fullName evidence="7">ABC transporter transmembrane region</fullName>
    </submittedName>
</protein>
<organism evidence="7 8">
    <name type="scientific">Alkalispirochaeta americana</name>
    <dbReference type="NCBI Taxonomy" id="159291"/>
    <lineage>
        <taxon>Bacteria</taxon>
        <taxon>Pseudomonadati</taxon>
        <taxon>Spirochaetota</taxon>
        <taxon>Spirochaetia</taxon>
        <taxon>Spirochaetales</taxon>
        <taxon>Spirochaetaceae</taxon>
        <taxon>Alkalispirochaeta</taxon>
    </lineage>
</organism>
<evidence type="ECO:0000256" key="2">
    <source>
        <dbReference type="ARBA" id="ARBA00022692"/>
    </source>
</evidence>
<dbReference type="SUPFAM" id="SSF90123">
    <property type="entry name" value="ABC transporter transmembrane region"/>
    <property type="match status" value="1"/>
</dbReference>
<feature type="transmembrane region" description="Helical" evidence="5">
    <location>
        <begin position="50"/>
        <end position="70"/>
    </location>
</feature>
<name>A0A1N6Q4Z9_9SPIO</name>
<sequence length="286" mass="31689">MSAATRVLFHPYRFRLAFTYTLSVTEFVLGLLYPFTIGLAINGFLDGRGIISIAPLTAVWLLQAAFSALYQITASRLFAKIYRTIAGKLILGEQNTPDTTSEIAARVIMVEKICDALADEVPLLISGIVGIFGSAVMLFLYDLRVGAVAAALIVIIALLQWWFSIRAVDLNERINTLRESHVKVISQPAPARIRDYFRAITRLNIRFKDVETGAWSIADVFSLGAVVLVLFLVTRNSTFDVGSIYAMVAYVMTLTDSLENAPDLVDEGAHFYDVSLRIATQLRERT</sequence>
<feature type="transmembrane region" description="Helical" evidence="5">
    <location>
        <begin position="20"/>
        <end position="44"/>
    </location>
</feature>
<dbReference type="InterPro" id="IPR011527">
    <property type="entry name" value="ABC1_TM_dom"/>
</dbReference>
<dbReference type="Proteomes" id="UP000186400">
    <property type="component" value="Unassembled WGS sequence"/>
</dbReference>
<dbReference type="EMBL" id="FTMS01000004">
    <property type="protein sequence ID" value="SIQ11539.1"/>
    <property type="molecule type" value="Genomic_DNA"/>
</dbReference>
<dbReference type="InterPro" id="IPR036640">
    <property type="entry name" value="ABC1_TM_sf"/>
</dbReference>
<reference evidence="7 8" key="1">
    <citation type="submission" date="2017-01" db="EMBL/GenBank/DDBJ databases">
        <authorList>
            <person name="Mah S.A."/>
            <person name="Swanson W.J."/>
            <person name="Moy G.W."/>
            <person name="Vacquier V.D."/>
        </authorList>
    </citation>
    <scope>NUCLEOTIDE SEQUENCE [LARGE SCALE GENOMIC DNA]</scope>
    <source>
        <strain evidence="7 8">ASpG1</strain>
    </source>
</reference>
<evidence type="ECO:0000256" key="1">
    <source>
        <dbReference type="ARBA" id="ARBA00004651"/>
    </source>
</evidence>
<keyword evidence="4 5" id="KW-0472">Membrane</keyword>
<dbReference type="RefSeq" id="WP_076487979.1">
    <property type="nucleotide sequence ID" value="NZ_FTMS01000004.1"/>
</dbReference>
<dbReference type="GO" id="GO:0005524">
    <property type="term" value="F:ATP binding"/>
    <property type="evidence" value="ECO:0007669"/>
    <property type="project" value="InterPro"/>
</dbReference>
<dbReference type="GO" id="GO:0140359">
    <property type="term" value="F:ABC-type transporter activity"/>
    <property type="evidence" value="ECO:0007669"/>
    <property type="project" value="InterPro"/>
</dbReference>
<feature type="domain" description="ABC transmembrane type-1" evidence="6">
    <location>
        <begin position="22"/>
        <end position="270"/>
    </location>
</feature>